<comment type="caution">
    <text evidence="1">The sequence shown here is derived from an EMBL/GenBank/DDBJ whole genome shotgun (WGS) entry which is preliminary data.</text>
</comment>
<reference evidence="2" key="1">
    <citation type="journal article" date="2019" name="Int. J. Syst. Evol. Microbiol.">
        <title>The Global Catalogue of Microorganisms (GCM) 10K type strain sequencing project: providing services to taxonomists for standard genome sequencing and annotation.</title>
        <authorList>
            <consortium name="The Broad Institute Genomics Platform"/>
            <consortium name="The Broad Institute Genome Sequencing Center for Infectious Disease"/>
            <person name="Wu L."/>
            <person name="Ma J."/>
        </authorList>
    </citation>
    <scope>NUCLEOTIDE SEQUENCE [LARGE SCALE GENOMIC DNA]</scope>
    <source>
        <strain evidence="2">JCM 31290</strain>
    </source>
</reference>
<protein>
    <submittedName>
        <fullName evidence="1">Uncharacterized protein</fullName>
    </submittedName>
</protein>
<dbReference type="RefSeq" id="WP_345661576.1">
    <property type="nucleotide sequence ID" value="NZ_BAABET010000003.1"/>
</dbReference>
<proteinExistence type="predicted"/>
<name>A0ABP8FNG5_9ACTN</name>
<keyword evidence="2" id="KW-1185">Reference proteome</keyword>
<sequence>MTGAGQQSEDFHFPALVNGLDFLVSAVGSLSGDNGQPGPRDVKYAVLHLQAAVETLLKARLEMHDPALVWTKVGAFDQRKHEAGDFSSCGVKIAIERLRDTVQIESKIDPEDVSLRALGSLRNRIMHFGWKDTVVAVQARTVPVLDLLVGFINTDVLPHVDQPDEAWSAERQMEQLRAGFKHLTDFIVLRMQALRSQLDRYEHSTAACRSCGQFAVVLDGGAHDLACLLCGKQYGTGAEAAWEFIGSSRYVSVTQGGGDLNGCGSCGTYSVISTPLANSPEEDSWICFDCGSTHEGVCTFCDQAADLVPEMDMCSDCYEIRLDNF</sequence>
<accession>A0ABP8FNG5</accession>
<organism evidence="1 2">
    <name type="scientific">Streptomyces venetus</name>
    <dbReference type="NCBI Taxonomy" id="1701086"/>
    <lineage>
        <taxon>Bacteria</taxon>
        <taxon>Bacillati</taxon>
        <taxon>Actinomycetota</taxon>
        <taxon>Actinomycetes</taxon>
        <taxon>Kitasatosporales</taxon>
        <taxon>Streptomycetaceae</taxon>
        <taxon>Streptomyces</taxon>
    </lineage>
</organism>
<evidence type="ECO:0000313" key="2">
    <source>
        <dbReference type="Proteomes" id="UP001501115"/>
    </source>
</evidence>
<dbReference type="Proteomes" id="UP001501115">
    <property type="component" value="Unassembled WGS sequence"/>
</dbReference>
<gene>
    <name evidence="1" type="ORF">GCM10023086_26140</name>
</gene>
<evidence type="ECO:0000313" key="1">
    <source>
        <dbReference type="EMBL" id="GAA4307562.1"/>
    </source>
</evidence>
<dbReference type="EMBL" id="BAABET010000003">
    <property type="protein sequence ID" value="GAA4307562.1"/>
    <property type="molecule type" value="Genomic_DNA"/>
</dbReference>